<keyword evidence="1" id="KW-1133">Transmembrane helix</keyword>
<name>A0ABT0E9I1_9GAMM</name>
<feature type="transmembrane region" description="Helical" evidence="1">
    <location>
        <begin position="40"/>
        <end position="56"/>
    </location>
</feature>
<gene>
    <name evidence="3" type="ORF">MU846_11340</name>
</gene>
<keyword evidence="1" id="KW-0472">Membrane</keyword>
<dbReference type="SUPFAM" id="SSF53300">
    <property type="entry name" value="vWA-like"/>
    <property type="match status" value="1"/>
</dbReference>
<reference evidence="3" key="1">
    <citation type="submission" date="2022-04" db="EMBL/GenBank/DDBJ databases">
        <title>Alcanivorax sp. CY1518 draft genome sequence.</title>
        <authorList>
            <person name="Zhao G."/>
            <person name="An M."/>
        </authorList>
    </citation>
    <scope>NUCLEOTIDE SEQUENCE</scope>
    <source>
        <strain evidence="3">CY1518</strain>
    </source>
</reference>
<proteinExistence type="predicted"/>
<dbReference type="InterPro" id="IPR006311">
    <property type="entry name" value="TAT_signal"/>
</dbReference>
<dbReference type="InterPro" id="IPR036465">
    <property type="entry name" value="vWFA_dom_sf"/>
</dbReference>
<evidence type="ECO:0000256" key="1">
    <source>
        <dbReference type="SAM" id="Phobius"/>
    </source>
</evidence>
<comment type="caution">
    <text evidence="3">The sequence shown here is derived from an EMBL/GenBank/DDBJ whole genome shotgun (WGS) entry which is preliminary data.</text>
</comment>
<dbReference type="Proteomes" id="UP001165524">
    <property type="component" value="Unassembled WGS sequence"/>
</dbReference>
<dbReference type="InterPro" id="IPR002881">
    <property type="entry name" value="DUF58"/>
</dbReference>
<evidence type="ECO:0000313" key="3">
    <source>
        <dbReference type="EMBL" id="MCK0538304.1"/>
    </source>
</evidence>
<accession>A0ABT0E9I1</accession>
<sequence>MMIPARRLLLAIAGWAGLALLAALAPLADASLRAPLTSLWLAAGLLLAILAGCDAWRSRRELAPAATRTLPSALAAGRPGIIEINLDRSDWRPGTLLLDQHPGDDDQTGMPLALMPPSTPRPGQTTRLQYVYRPARRGVAQFGDIHLWCPSPAGLWLRRHVIAASTEVPVYPDFSFLSTEPLAAAPQTRHRPGRHLRRTGGDGQEFHQLRDYRAGDTLRQIDWPATVRRGNLISREYRDEQQRHLILLLDGSRRLAPLIGTRSVFDHALDAALLMASTALDQGDRPGLLLCAAEQPLWVPPLASRTALSRLLGQVYPLQPADTNSDYSTAASELMRRWRRQALVVLITRLQPDDEDDLLLAVRLLAGRYRLMIGDMQLPAQQALARAPVNVAEHALQIATDAGYQQARQALYGRLRHAGVQVIDGTPDTLPTRLNQLYVSLRQAGRL</sequence>
<evidence type="ECO:0000259" key="2">
    <source>
        <dbReference type="Pfam" id="PF01882"/>
    </source>
</evidence>
<evidence type="ECO:0000313" key="4">
    <source>
        <dbReference type="Proteomes" id="UP001165524"/>
    </source>
</evidence>
<protein>
    <submittedName>
        <fullName evidence="3">DUF58 domain-containing protein</fullName>
    </submittedName>
</protein>
<keyword evidence="1" id="KW-0812">Transmembrane</keyword>
<keyword evidence="4" id="KW-1185">Reference proteome</keyword>
<feature type="domain" description="DUF58" evidence="2">
    <location>
        <begin position="209"/>
        <end position="384"/>
    </location>
</feature>
<dbReference type="EMBL" id="JALKII010000007">
    <property type="protein sequence ID" value="MCK0538304.1"/>
    <property type="molecule type" value="Genomic_DNA"/>
</dbReference>
<dbReference type="RefSeq" id="WP_246952804.1">
    <property type="nucleotide sequence ID" value="NZ_JALKII010000007.1"/>
</dbReference>
<dbReference type="Pfam" id="PF01882">
    <property type="entry name" value="DUF58"/>
    <property type="match status" value="1"/>
</dbReference>
<dbReference type="PANTHER" id="PTHR33608">
    <property type="entry name" value="BLL2464 PROTEIN"/>
    <property type="match status" value="1"/>
</dbReference>
<dbReference type="PROSITE" id="PS51318">
    <property type="entry name" value="TAT"/>
    <property type="match status" value="1"/>
</dbReference>
<organism evidence="3 4">
    <name type="scientific">Alcanivorax quisquiliarum</name>
    <dbReference type="NCBI Taxonomy" id="2933565"/>
    <lineage>
        <taxon>Bacteria</taxon>
        <taxon>Pseudomonadati</taxon>
        <taxon>Pseudomonadota</taxon>
        <taxon>Gammaproteobacteria</taxon>
        <taxon>Oceanospirillales</taxon>
        <taxon>Alcanivoracaceae</taxon>
        <taxon>Alcanivorax</taxon>
    </lineage>
</organism>
<dbReference type="PANTHER" id="PTHR33608:SF3">
    <property type="entry name" value="SLR2013 PROTEIN"/>
    <property type="match status" value="1"/>
</dbReference>